<dbReference type="AlphaFoldDB" id="A0A0A2G3K7"/>
<reference evidence="2 4" key="2">
    <citation type="submission" date="2018-06" db="EMBL/GenBank/DDBJ databases">
        <authorList>
            <consortium name="Pathogen Informatics"/>
            <person name="Doyle S."/>
        </authorList>
    </citation>
    <scope>NUCLEOTIDE SEQUENCE [LARGE SCALE GENOMIC DNA]</scope>
    <source>
        <strain evidence="2 4">NCTC12858</strain>
    </source>
</reference>
<dbReference type="GO" id="GO:0004721">
    <property type="term" value="F:phosphoprotein phosphatase activity"/>
    <property type="evidence" value="ECO:0007669"/>
    <property type="project" value="InterPro"/>
</dbReference>
<evidence type="ECO:0000313" key="2">
    <source>
        <dbReference type="EMBL" id="SQH73312.1"/>
    </source>
</evidence>
<reference evidence="1 3" key="1">
    <citation type="submission" date="2014-08" db="EMBL/GenBank/DDBJ databases">
        <title>Porphyromonas crevioricanis strain:COT-253_OH1447 Genome sequencing.</title>
        <authorList>
            <person name="Wallis C."/>
            <person name="Deusch O."/>
            <person name="O'Flynn C."/>
            <person name="Davis I."/>
            <person name="Jospin G."/>
            <person name="Darling A.E."/>
            <person name="Coil D.A."/>
            <person name="Alexiev A."/>
            <person name="Horsfall A."/>
            <person name="Kirkwood N."/>
            <person name="Harris S."/>
            <person name="Eisen J.A."/>
        </authorList>
    </citation>
    <scope>NUCLEOTIDE SEQUENCE [LARGE SCALE GENOMIC DNA]</scope>
    <source>
        <strain evidence="3">COT-253 OH1447</strain>
        <strain evidence="1">COT-253_OH1447</strain>
    </source>
</reference>
<proteinExistence type="predicted"/>
<dbReference type="SUPFAM" id="SSF52799">
    <property type="entry name" value="(Phosphotyrosine protein) phosphatases II"/>
    <property type="match status" value="1"/>
</dbReference>
<dbReference type="InterPro" id="IPR029021">
    <property type="entry name" value="Prot-tyrosine_phosphatase-like"/>
</dbReference>
<name>A0A0A2G3K7_9PORP</name>
<gene>
    <name evidence="1" type="ORF">HQ38_04695</name>
    <name evidence="2" type="ORF">NCTC12858_01166</name>
</gene>
<evidence type="ECO:0000313" key="3">
    <source>
        <dbReference type="Proteomes" id="UP000030136"/>
    </source>
</evidence>
<protein>
    <submittedName>
        <fullName evidence="2">Protein tyrosine/serine phosphatase</fullName>
    </submittedName>
</protein>
<dbReference type="Pfam" id="PF13350">
    <property type="entry name" value="Y_phosphatase3"/>
    <property type="match status" value="1"/>
</dbReference>
<sequence length="360" mass="40697">MTCTSLSHTLPPIGIAICLLLLLGCASGKKAYRVAAMCERTEIGNYQICWETDPDIRGKVRISVLDRPESQSTSQVFEVEANSGSATCVTKDNFSPKFFQLDFLDPGIKYVVGPRRVLLDSLQSLWDIGGVTNTDGENTRWGVIYFSQNFEDFSPLDMQKINSMGLHSIIALCNEKEKPEVETRDATIHLPCNDSFHLDSLLQRLVSEPYTNEEMRLTVRQILLSYVDHNNEQIRQALFLASDPDMYPILFCSPYPLGGLSYLGMLILSTCGVSDQAIVELYTEPNHKIKKTSRWKNLVAQMNEEQQEAFTFLITAHDDLMLEVMELIRSRYGSISNYLTQELGFGPEDQARLRQNILSN</sequence>
<evidence type="ECO:0000313" key="4">
    <source>
        <dbReference type="Proteomes" id="UP000249300"/>
    </source>
</evidence>
<organism evidence="1 3">
    <name type="scientific">Porphyromonas crevioricanis</name>
    <dbReference type="NCBI Taxonomy" id="393921"/>
    <lineage>
        <taxon>Bacteria</taxon>
        <taxon>Pseudomonadati</taxon>
        <taxon>Bacteroidota</taxon>
        <taxon>Bacteroidia</taxon>
        <taxon>Bacteroidales</taxon>
        <taxon>Porphyromonadaceae</taxon>
        <taxon>Porphyromonas</taxon>
    </lineage>
</organism>
<dbReference type="EMBL" id="JQJC01000012">
    <property type="protein sequence ID" value="KGN95079.1"/>
    <property type="molecule type" value="Genomic_DNA"/>
</dbReference>
<dbReference type="InterPro" id="IPR026893">
    <property type="entry name" value="Tyr/Ser_Pase_IphP-type"/>
</dbReference>
<keyword evidence="4" id="KW-1185">Reference proteome</keyword>
<dbReference type="STRING" id="393921.HQ45_02440"/>
<dbReference type="KEGG" id="pcre:NCTC12858_01166"/>
<dbReference type="OrthoDB" id="1188001at2"/>
<dbReference type="Proteomes" id="UP000030136">
    <property type="component" value="Unassembled WGS sequence"/>
</dbReference>
<evidence type="ECO:0000313" key="1">
    <source>
        <dbReference type="EMBL" id="KGN95079.1"/>
    </source>
</evidence>
<dbReference type="RefSeq" id="WP_023938892.1">
    <property type="nucleotide sequence ID" value="NZ_FUXH01000001.1"/>
</dbReference>
<dbReference type="Proteomes" id="UP000249300">
    <property type="component" value="Chromosome 1"/>
</dbReference>
<accession>A0A0A2G3K7</accession>
<dbReference type="Gene3D" id="3.90.190.10">
    <property type="entry name" value="Protein tyrosine phosphatase superfamily"/>
    <property type="match status" value="1"/>
</dbReference>
<dbReference type="EMBL" id="LS483447">
    <property type="protein sequence ID" value="SQH73312.1"/>
    <property type="molecule type" value="Genomic_DNA"/>
</dbReference>
<dbReference type="eggNOG" id="COG2365">
    <property type="taxonomic scope" value="Bacteria"/>
</dbReference>